<evidence type="ECO:0000313" key="3">
    <source>
        <dbReference type="Proteomes" id="UP001064971"/>
    </source>
</evidence>
<proteinExistence type="predicted"/>
<reference evidence="2" key="1">
    <citation type="submission" date="2022-07" db="EMBL/GenBank/DDBJ databases">
        <title>Complete Genome Sequence of the Radioresistant Bacterium Deinococcus aetherius ST0316, Isolated from the Air Dust collected in Lower Stratosphere above Japan.</title>
        <authorList>
            <person name="Satoh K."/>
            <person name="Hagiwara K."/>
            <person name="Katsumata K."/>
            <person name="Kubo A."/>
            <person name="Yokobori S."/>
            <person name="Yamagishi A."/>
            <person name="Oono Y."/>
            <person name="Narumi I."/>
        </authorList>
    </citation>
    <scope>NUCLEOTIDE SEQUENCE</scope>
    <source>
        <strain evidence="2">ST0316</strain>
    </source>
</reference>
<accession>A0ABM8AC21</accession>
<evidence type="ECO:0000256" key="1">
    <source>
        <dbReference type="SAM" id="SignalP"/>
    </source>
</evidence>
<protein>
    <recommendedName>
        <fullName evidence="4">Peptidase M43 pregnancy-associated plasma-A domain-containing protein</fullName>
    </recommendedName>
</protein>
<feature type="chain" id="PRO_5046889092" description="Peptidase M43 pregnancy-associated plasma-A domain-containing protein" evidence="1">
    <location>
        <begin position="18"/>
        <end position="692"/>
    </location>
</feature>
<dbReference type="RefSeq" id="WP_264776915.1">
    <property type="nucleotide sequence ID" value="NZ_AP026560.1"/>
</dbReference>
<organism evidence="2 3">
    <name type="scientific">Deinococcus aetherius</name>
    <dbReference type="NCBI Taxonomy" id="200252"/>
    <lineage>
        <taxon>Bacteria</taxon>
        <taxon>Thermotogati</taxon>
        <taxon>Deinococcota</taxon>
        <taxon>Deinococci</taxon>
        <taxon>Deinococcales</taxon>
        <taxon>Deinococcaceae</taxon>
        <taxon>Deinococcus</taxon>
    </lineage>
</organism>
<dbReference type="EMBL" id="AP026560">
    <property type="protein sequence ID" value="BDP41132.1"/>
    <property type="molecule type" value="Genomic_DNA"/>
</dbReference>
<evidence type="ECO:0008006" key="4">
    <source>
        <dbReference type="Google" id="ProtNLM"/>
    </source>
</evidence>
<name>A0ABM8AC21_9DEIO</name>
<dbReference type="SUPFAM" id="SSF55486">
    <property type="entry name" value="Metalloproteases ('zincins'), catalytic domain"/>
    <property type="match status" value="1"/>
</dbReference>
<gene>
    <name evidence="2" type="ORF">DAETH_11010</name>
</gene>
<feature type="signal peptide" evidence="1">
    <location>
        <begin position="1"/>
        <end position="17"/>
    </location>
</feature>
<sequence length="692" mass="76404">MHLRIAAVSILSLSLLAACGGGGTPGTQTDFGRLSALKPGQQDTLRTTLKVNVVLVGYRQTRPGSVPGARDVNTADFSEILPGTYDTIARAPSAYGTTERTGNAFDYAYNYVFADQSFENDFFNFLAQNGKKQSLTIASALYNCQSDEIVAVPVLDPTTLRQGQGYRCPTPAANISREITSNLEIDGNVTENWLADNAGRLGVNPGEYTIFLVNWYDRPDFQFHSYTRADAIDTDIGPVAEVGKFGKRGSRRLIAWGGSVRENAPAQRVWFYDLSANPDYWTDAYDVTNPDVNGDKVADYRMPPIWEYGTRKASLGYARKVGPDLARVTRYIALNLLFTPSPLYRVALTPPRQPEEIELDVHIEQGAGAANPTDVFNVPLTQTRVSVLQPFAQFSNTVRQRPLSGEIAEAYKCVFVLEEKDLCTPEYQDPFFERLFQFGVNELRSEYQSVPQGRYLLPIYAFNAAEDEESGLLGIAIDDNQTGTQSFVYSFLSPGSINAGFGLTDTTVHEVGHHLSLSHPHDGYDSEEDTSYGPSGPFRFVDTGDESQTVMTYNSLAVTFGQFNLDSQYRYLTSAYLNNTNAILELARRAGKVNEVRGAAQSADAGFVKAKARYDAMSYFEAAQLAHSSYRSVLNAALSAGVDVQPYRWYQNLNGLSAQGKKPRTSKTFLPQPGAVLFPEETKEQRLKRLAP</sequence>
<keyword evidence="3" id="KW-1185">Reference proteome</keyword>
<dbReference type="PROSITE" id="PS51257">
    <property type="entry name" value="PROKAR_LIPOPROTEIN"/>
    <property type="match status" value="1"/>
</dbReference>
<keyword evidence="1" id="KW-0732">Signal</keyword>
<dbReference type="Gene3D" id="3.40.390.10">
    <property type="entry name" value="Collagenase (Catalytic Domain)"/>
    <property type="match status" value="1"/>
</dbReference>
<dbReference type="InterPro" id="IPR024079">
    <property type="entry name" value="MetalloPept_cat_dom_sf"/>
</dbReference>
<dbReference type="Proteomes" id="UP001064971">
    <property type="component" value="Chromosome"/>
</dbReference>
<evidence type="ECO:0000313" key="2">
    <source>
        <dbReference type="EMBL" id="BDP41132.1"/>
    </source>
</evidence>